<sequence length="341" mass="37973">MSERLLSTQEVRRLRPGEVFKGIYVASRILVKSDKNGRPYWDVTVMDQEGSLEGRVWSDAGWWDRVDPEQPLKLEPEKAPHFQGKTLGVVGKVTEFRGTGQTTFTALSLLSPKVYPPSNYVPRSPFPLEELEGRFEALVASCGEPVQGFLRLVFRGDLWERFRTYPAAVANHHAYAHGLLEHTLAVTEAAAALGDHYRGLMPLDRDLVVAGGLLHDLGKVEAYAMNPVPEVTLPGAVVDHVALGYARFMDLVREHSFPEDKALALAHILLSHHGQREYGSPVVPATPEALVVSAADELDFRLFCWMDSFRDAPEDQVISPYHAAAQRRFWRGPVLSEPSEG</sequence>
<protein>
    <submittedName>
        <fullName evidence="3">Metal dependent phosphohydrolase</fullName>
    </submittedName>
</protein>
<evidence type="ECO:0000256" key="1">
    <source>
        <dbReference type="ARBA" id="ARBA00022801"/>
    </source>
</evidence>
<dbReference type="PANTHER" id="PTHR37294:SF1">
    <property type="entry name" value="3'-5' EXORIBONUCLEASE YHAM"/>
    <property type="match status" value="1"/>
</dbReference>
<evidence type="ECO:0000259" key="2">
    <source>
        <dbReference type="PROSITE" id="PS51831"/>
    </source>
</evidence>
<organism evidence="3 4">
    <name type="scientific">Aminomonas paucivorans DSM 12260</name>
    <dbReference type="NCBI Taxonomy" id="584708"/>
    <lineage>
        <taxon>Bacteria</taxon>
        <taxon>Thermotogati</taxon>
        <taxon>Synergistota</taxon>
        <taxon>Synergistia</taxon>
        <taxon>Synergistales</taxon>
        <taxon>Synergistaceae</taxon>
        <taxon>Aminomonas</taxon>
    </lineage>
</organism>
<dbReference type="Gene3D" id="1.10.3210.10">
    <property type="entry name" value="Hypothetical protein af1432"/>
    <property type="match status" value="1"/>
</dbReference>
<dbReference type="SUPFAM" id="SSF109604">
    <property type="entry name" value="HD-domain/PDEase-like"/>
    <property type="match status" value="1"/>
</dbReference>
<proteinExistence type="predicted"/>
<dbReference type="Pfam" id="PF01966">
    <property type="entry name" value="HD"/>
    <property type="match status" value="1"/>
</dbReference>
<name>E3D0I2_9BACT</name>
<gene>
    <name evidence="3" type="ORF">Apau_0568</name>
</gene>
<keyword evidence="4" id="KW-1185">Reference proteome</keyword>
<dbReference type="CDD" id="cd00077">
    <property type="entry name" value="HDc"/>
    <property type="match status" value="1"/>
</dbReference>
<evidence type="ECO:0000313" key="3">
    <source>
        <dbReference type="EMBL" id="EFQ23001.1"/>
    </source>
</evidence>
<accession>E3D0I2</accession>
<dbReference type="PANTHER" id="PTHR37294">
    <property type="entry name" value="3'-5' EXORIBONUCLEASE YHAM"/>
    <property type="match status" value="1"/>
</dbReference>
<reference evidence="3 4" key="1">
    <citation type="journal article" date="2010" name="Stand. Genomic Sci.">
        <title>Non-contiguous finished genome sequence of Aminomonas paucivorans type strain (GLU-3).</title>
        <authorList>
            <person name="Pitluck S."/>
            <person name="Yasawong M."/>
            <person name="Held B."/>
            <person name="Lapidus A."/>
            <person name="Nolan M."/>
            <person name="Copeland A."/>
            <person name="Lucas S."/>
            <person name="Del Rio T.G."/>
            <person name="Tice H."/>
            <person name="Cheng J.F."/>
            <person name="Chertkov O."/>
            <person name="Goodwin L."/>
            <person name="Tapia R."/>
            <person name="Han C."/>
            <person name="Liolios K."/>
            <person name="Ivanova N."/>
            <person name="Mavromatis K."/>
            <person name="Ovchinnikova G."/>
            <person name="Pati A."/>
            <person name="Chen A."/>
            <person name="Palaniappan K."/>
            <person name="Land M."/>
            <person name="Hauser L."/>
            <person name="Chang Y.J."/>
            <person name="Jeffries C.D."/>
            <person name="Pukall R."/>
            <person name="Spring S."/>
            <person name="Rohde M."/>
            <person name="Sikorski J."/>
            <person name="Goker M."/>
            <person name="Woyke T."/>
            <person name="Bristow J."/>
            <person name="Eisen J.A."/>
            <person name="Markowitz V."/>
            <person name="Hugenholtz P."/>
            <person name="Kyrpides N.C."/>
            <person name="Klenk H.P."/>
        </authorList>
    </citation>
    <scope>NUCLEOTIDE SEQUENCE [LARGE SCALE GENOMIC DNA]</scope>
    <source>
        <strain evidence="3 4">DSM 12260</strain>
    </source>
</reference>
<dbReference type="InterPro" id="IPR006674">
    <property type="entry name" value="HD_domain"/>
</dbReference>
<dbReference type="PaxDb" id="584708-Apau_0568"/>
<dbReference type="RefSeq" id="WP_006300155.1">
    <property type="nucleotide sequence ID" value="NZ_CM001022.1"/>
</dbReference>
<dbReference type="eggNOG" id="COG3481">
    <property type="taxonomic scope" value="Bacteria"/>
</dbReference>
<dbReference type="OrthoDB" id="9778453at2"/>
<dbReference type="GO" id="GO:0031125">
    <property type="term" value="P:rRNA 3'-end processing"/>
    <property type="evidence" value="ECO:0007669"/>
    <property type="project" value="TreeGrafter"/>
</dbReference>
<dbReference type="NCBIfam" id="TIGR00277">
    <property type="entry name" value="HDIG"/>
    <property type="match status" value="1"/>
</dbReference>
<evidence type="ECO:0000313" key="4">
    <source>
        <dbReference type="Proteomes" id="UP000005096"/>
    </source>
</evidence>
<dbReference type="SMART" id="SM00471">
    <property type="entry name" value="HDc"/>
    <property type="match status" value="1"/>
</dbReference>
<feature type="domain" description="HD" evidence="2">
    <location>
        <begin position="179"/>
        <end position="301"/>
    </location>
</feature>
<dbReference type="EMBL" id="CM001022">
    <property type="protein sequence ID" value="EFQ23001.1"/>
    <property type="molecule type" value="Genomic_DNA"/>
</dbReference>
<dbReference type="InterPro" id="IPR050798">
    <property type="entry name" value="YhaM_exoribonuc/phosphodiest"/>
</dbReference>
<dbReference type="InterPro" id="IPR006675">
    <property type="entry name" value="HDIG_dom"/>
</dbReference>
<dbReference type="HOGENOM" id="CLU_056349_2_0_0"/>
<dbReference type="AlphaFoldDB" id="E3D0I2"/>
<keyword evidence="1 3" id="KW-0378">Hydrolase</keyword>
<dbReference type="Proteomes" id="UP000005096">
    <property type="component" value="Chromosome"/>
</dbReference>
<dbReference type="GO" id="GO:0016787">
    <property type="term" value="F:hydrolase activity"/>
    <property type="evidence" value="ECO:0007669"/>
    <property type="project" value="UniProtKB-KW"/>
</dbReference>
<dbReference type="PROSITE" id="PS51831">
    <property type="entry name" value="HD"/>
    <property type="match status" value="1"/>
</dbReference>
<dbReference type="STRING" id="584708.Apau_0568"/>
<dbReference type="InterPro" id="IPR003607">
    <property type="entry name" value="HD/PDEase_dom"/>
</dbReference>